<evidence type="ECO:0000256" key="1">
    <source>
        <dbReference type="ARBA" id="ARBA00005113"/>
    </source>
</evidence>
<evidence type="ECO:0000256" key="4">
    <source>
        <dbReference type="ARBA" id="ARBA00023239"/>
    </source>
</evidence>
<dbReference type="Gene3D" id="1.20.200.10">
    <property type="entry name" value="Fumarase/aspartase (Central domain)"/>
    <property type="match status" value="1"/>
</dbReference>
<dbReference type="UniPathway" id="UPA00379">
    <property type="reaction ID" value="UER00549"/>
</dbReference>
<dbReference type="PANTHER" id="PTHR10362">
    <property type="entry name" value="HISTIDINE AMMONIA-LYASE"/>
    <property type="match status" value="1"/>
</dbReference>
<comment type="subcellular location">
    <subcellularLocation>
        <location evidence="6 9">Cytoplasm</location>
    </subcellularLocation>
</comment>
<feature type="cross-link" description="5-imidazolinone (Ala-Gly)" evidence="6">
    <location>
        <begin position="141"/>
        <end position="143"/>
    </location>
</feature>
<dbReference type="NCBIfam" id="TIGR01225">
    <property type="entry name" value="hutH"/>
    <property type="match status" value="1"/>
</dbReference>
<protein>
    <recommendedName>
        <fullName evidence="2 6">Histidine ammonia-lyase</fullName>
        <shortName evidence="6">Histidase</shortName>
        <ecNumber evidence="2 6">4.3.1.3</ecNumber>
    </recommendedName>
</protein>
<dbReference type="InterPro" id="IPR008948">
    <property type="entry name" value="L-Aspartase-like"/>
</dbReference>
<dbReference type="SUPFAM" id="SSF48557">
    <property type="entry name" value="L-aspartase-like"/>
    <property type="match status" value="1"/>
</dbReference>
<dbReference type="PROSITE" id="PS00488">
    <property type="entry name" value="PAL_HISTIDASE"/>
    <property type="match status" value="1"/>
</dbReference>
<evidence type="ECO:0000256" key="8">
    <source>
        <dbReference type="RuleBase" id="RU004479"/>
    </source>
</evidence>
<comment type="catalytic activity">
    <reaction evidence="5 6 8">
        <text>L-histidine = trans-urocanate + NH4(+)</text>
        <dbReference type="Rhea" id="RHEA:21232"/>
        <dbReference type="ChEBI" id="CHEBI:17771"/>
        <dbReference type="ChEBI" id="CHEBI:28938"/>
        <dbReference type="ChEBI" id="CHEBI:57595"/>
        <dbReference type="EC" id="4.3.1.3"/>
    </reaction>
</comment>
<reference evidence="10" key="1">
    <citation type="submission" date="2019-08" db="EMBL/GenBank/DDBJ databases">
        <title>Genomic characterization of a novel candidate phylum (ARYD3) from a high temperature, high salinity tertiary oil reservoir in north central Oklahoma, USA.</title>
        <authorList>
            <person name="Youssef N.H."/>
            <person name="Yadav A."/>
            <person name="Elshahed M.S."/>
        </authorList>
    </citation>
    <scope>NUCLEOTIDE SEQUENCE [LARGE SCALE GENOMIC DNA]</scope>
    <source>
        <strain evidence="10">ARYD3</strain>
    </source>
</reference>
<comment type="caution">
    <text evidence="10">The sequence shown here is derived from an EMBL/GenBank/DDBJ whole genome shotgun (WGS) entry which is preliminary data.</text>
</comment>
<comment type="pathway">
    <text evidence="1 6 8">Amino-acid degradation; L-histidine degradation into L-glutamate; N-formimidoyl-L-glutamate from L-histidine: step 1/3.</text>
</comment>
<dbReference type="GO" id="GO:0019557">
    <property type="term" value="P:L-histidine catabolic process to glutamate and formate"/>
    <property type="evidence" value="ECO:0007669"/>
    <property type="project" value="UniProtKB-UniPathway"/>
</dbReference>
<keyword evidence="11" id="KW-1185">Reference proteome</keyword>
<gene>
    <name evidence="6 10" type="primary">hutH</name>
    <name evidence="10" type="ORF">FXF47_01160</name>
</gene>
<dbReference type="CDD" id="cd00332">
    <property type="entry name" value="PAL-HAL"/>
    <property type="match status" value="1"/>
</dbReference>
<dbReference type="Gene3D" id="1.10.275.10">
    <property type="entry name" value="Fumarase/aspartase (N-terminal domain)"/>
    <property type="match status" value="1"/>
</dbReference>
<evidence type="ECO:0000256" key="3">
    <source>
        <dbReference type="ARBA" id="ARBA00022808"/>
    </source>
</evidence>
<evidence type="ECO:0000256" key="6">
    <source>
        <dbReference type="HAMAP-Rule" id="MF_00229"/>
    </source>
</evidence>
<evidence type="ECO:0000313" key="10">
    <source>
        <dbReference type="EMBL" id="TYB31976.1"/>
    </source>
</evidence>
<dbReference type="GO" id="GO:0019556">
    <property type="term" value="P:L-histidine catabolic process to glutamate and formamide"/>
    <property type="evidence" value="ECO:0007669"/>
    <property type="project" value="UniProtKB-UniPathway"/>
</dbReference>
<dbReference type="Proteomes" id="UP000324143">
    <property type="component" value="Unassembled WGS sequence"/>
</dbReference>
<dbReference type="EMBL" id="VSIX01000012">
    <property type="protein sequence ID" value="TYB31976.1"/>
    <property type="molecule type" value="Genomic_DNA"/>
</dbReference>
<evidence type="ECO:0000256" key="7">
    <source>
        <dbReference type="RuleBase" id="RU003954"/>
    </source>
</evidence>
<dbReference type="HAMAP" id="MF_00229">
    <property type="entry name" value="His_ammonia_lyase"/>
    <property type="match status" value="1"/>
</dbReference>
<comment type="similarity">
    <text evidence="6 7">Belongs to the PAL/histidase family.</text>
</comment>
<evidence type="ECO:0000256" key="5">
    <source>
        <dbReference type="ARBA" id="ARBA00049269"/>
    </source>
</evidence>
<keyword evidence="3 6" id="KW-0369">Histidine metabolism</keyword>
<dbReference type="InterPro" id="IPR005921">
    <property type="entry name" value="HutH"/>
</dbReference>
<dbReference type="InterPro" id="IPR024083">
    <property type="entry name" value="Fumarase/histidase_N"/>
</dbReference>
<keyword evidence="6" id="KW-0963">Cytoplasm</keyword>
<sequence>MYEIGSNPLTLEKVWDVAVKNEKVVLSNNASENIKKSRKRIESIMEKDEAVYGVNTGFGEFSNIRISKEKLKRLQKNLILSHSVGVGNKFDKKVVRAIMLLRINALSLGYSGISLPAVQTLIDMLNNDICPIIPEKGSVGASGDLAPLSHMVLVMIGEGKAEYKGEIVDARTALESAGIKPHTLLPKEGLALINGTQVMTAVGAIALKKAIDLSIISDIVASVTYDALLATDKALDERIHSLRPHTGQIHTADNLRKLFSESDIRESHLDCENVQDAYSLRAVPQVHGASKDTLRYVKSVLETEFNSVTDNPLIFEDEAISGGNFHGQPVALAMDYSKIAVAELGNISERRINRLIHPAYNKDLPSFLIEKGGINSGLMIPQYVAASLVSENKTLCHPASVDSISTSAGKEDHVSMGTIGARKFYEVVDNVYYIYAIELLNSTQALELRKPLKGSIASREILNVVREKIEFIEKDRYFKKDIENAYRIINNENFIEKIENKAGKLNF</sequence>
<proteinExistence type="inferred from homology"/>
<dbReference type="InterPro" id="IPR022313">
    <property type="entry name" value="Phe/His_NH3-lyase_AS"/>
</dbReference>
<dbReference type="FunFam" id="1.10.275.10:FF:000005">
    <property type="entry name" value="Histidine ammonia-lyase"/>
    <property type="match status" value="1"/>
</dbReference>
<accession>A0A5D0MG13</accession>
<dbReference type="EC" id="4.3.1.3" evidence="2 6"/>
<comment type="PTM">
    <text evidence="6">Contains an active site 4-methylidene-imidazol-5-one (MIO), which is formed autocatalytically by cyclization and dehydration of residues Ala-Ser-Gly.</text>
</comment>
<dbReference type="NCBIfam" id="NF006871">
    <property type="entry name" value="PRK09367.1"/>
    <property type="match status" value="1"/>
</dbReference>
<organism evidence="10 11">
    <name type="scientific">Candidatus Mcinerneyibacterium aminivorans</name>
    <dbReference type="NCBI Taxonomy" id="2703815"/>
    <lineage>
        <taxon>Bacteria</taxon>
        <taxon>Candidatus Macinerneyibacteriota</taxon>
        <taxon>Candidatus Mcinerneyibacteria</taxon>
        <taxon>Candidatus Mcinerneyibacteriales</taxon>
        <taxon>Candidatus Mcinerneyibacteriaceae</taxon>
        <taxon>Candidatus Mcinerneyibacterium</taxon>
    </lineage>
</organism>
<dbReference type="GO" id="GO:0005737">
    <property type="term" value="C:cytoplasm"/>
    <property type="evidence" value="ECO:0007669"/>
    <property type="project" value="UniProtKB-SubCell"/>
</dbReference>
<dbReference type="InterPro" id="IPR001106">
    <property type="entry name" value="Aromatic_Lyase"/>
</dbReference>
<dbReference type="GO" id="GO:0004397">
    <property type="term" value="F:histidine ammonia-lyase activity"/>
    <property type="evidence" value="ECO:0007669"/>
    <property type="project" value="UniProtKB-UniRule"/>
</dbReference>
<feature type="modified residue" description="2,3-didehydroalanine (Ser)" evidence="6">
    <location>
        <position position="142"/>
    </location>
</feature>
<dbReference type="AlphaFoldDB" id="A0A5D0MG13"/>
<evidence type="ECO:0000256" key="9">
    <source>
        <dbReference type="RuleBase" id="RU004480"/>
    </source>
</evidence>
<evidence type="ECO:0000256" key="2">
    <source>
        <dbReference type="ARBA" id="ARBA00012994"/>
    </source>
</evidence>
<dbReference type="Pfam" id="PF00221">
    <property type="entry name" value="Lyase_aromatic"/>
    <property type="match status" value="1"/>
</dbReference>
<dbReference type="FunFam" id="1.20.200.10:FF:000003">
    <property type="entry name" value="Histidine ammonia-lyase"/>
    <property type="match status" value="1"/>
</dbReference>
<evidence type="ECO:0000313" key="11">
    <source>
        <dbReference type="Proteomes" id="UP000324143"/>
    </source>
</evidence>
<name>A0A5D0MG13_9BACT</name>
<keyword evidence="4 6" id="KW-0456">Lyase</keyword>